<sequence length="356" mass="40883">MLIFGDKEELIEELMKEFMSSPPKSSVVIEEIEDKNAQPVVTAPKPRKEGKSCYCCLLQLDTARATTVTDLQQPAHDVLEENSEFDDSYDEDYVVDRFSDNDEYCMDDYVVEEEVQVEHEVGNEINTECEPSVATSKRTRKRRRQEEGQNVNNPIEEDFIEECPNYGNSGSSDGENEDLRNSHEWKSKFITTKWIVERSIECVKVDKNIKVVSIRQCIDEEFKIEISKYKAYAAIKITREMVSGSNNNQYAKVWNYAAELKRTHSDSTIEIVQEPFRARLENQQSRSEEVAADAPNTTPSSASPANPEKKRTNSRATRLYEEFGRAWLRKRGSRNRYSFERPLPKGKSKGTGVGKK</sequence>
<evidence type="ECO:0000313" key="2">
    <source>
        <dbReference type="Proteomes" id="UP001060085"/>
    </source>
</evidence>
<protein>
    <submittedName>
        <fullName evidence="1">Uncharacterized protein</fullName>
    </submittedName>
</protein>
<comment type="caution">
    <text evidence="1">The sequence shown here is derived from an EMBL/GenBank/DDBJ whole genome shotgun (WGS) entry which is preliminary data.</text>
</comment>
<name>A0ACB9ZNN5_CATRO</name>
<keyword evidence="2" id="KW-1185">Reference proteome</keyword>
<accession>A0ACB9ZNN5</accession>
<dbReference type="EMBL" id="CM044708">
    <property type="protein sequence ID" value="KAI5647807.1"/>
    <property type="molecule type" value="Genomic_DNA"/>
</dbReference>
<proteinExistence type="predicted"/>
<reference evidence="2" key="1">
    <citation type="journal article" date="2023" name="Nat. Plants">
        <title>Single-cell RNA sequencing provides a high-resolution roadmap for understanding the multicellular compartmentation of specialized metabolism.</title>
        <authorList>
            <person name="Sun S."/>
            <person name="Shen X."/>
            <person name="Li Y."/>
            <person name="Li Y."/>
            <person name="Wang S."/>
            <person name="Li R."/>
            <person name="Zhang H."/>
            <person name="Shen G."/>
            <person name="Guo B."/>
            <person name="Wei J."/>
            <person name="Xu J."/>
            <person name="St-Pierre B."/>
            <person name="Chen S."/>
            <person name="Sun C."/>
        </authorList>
    </citation>
    <scope>NUCLEOTIDE SEQUENCE [LARGE SCALE GENOMIC DNA]</scope>
</reference>
<evidence type="ECO:0000313" key="1">
    <source>
        <dbReference type="EMBL" id="KAI5647807.1"/>
    </source>
</evidence>
<gene>
    <name evidence="1" type="ORF">M9H77_33812</name>
</gene>
<organism evidence="1 2">
    <name type="scientific">Catharanthus roseus</name>
    <name type="common">Madagascar periwinkle</name>
    <name type="synonym">Vinca rosea</name>
    <dbReference type="NCBI Taxonomy" id="4058"/>
    <lineage>
        <taxon>Eukaryota</taxon>
        <taxon>Viridiplantae</taxon>
        <taxon>Streptophyta</taxon>
        <taxon>Embryophyta</taxon>
        <taxon>Tracheophyta</taxon>
        <taxon>Spermatophyta</taxon>
        <taxon>Magnoliopsida</taxon>
        <taxon>eudicotyledons</taxon>
        <taxon>Gunneridae</taxon>
        <taxon>Pentapetalae</taxon>
        <taxon>asterids</taxon>
        <taxon>lamiids</taxon>
        <taxon>Gentianales</taxon>
        <taxon>Apocynaceae</taxon>
        <taxon>Rauvolfioideae</taxon>
        <taxon>Vinceae</taxon>
        <taxon>Catharanthinae</taxon>
        <taxon>Catharanthus</taxon>
    </lineage>
</organism>
<dbReference type="Proteomes" id="UP001060085">
    <property type="component" value="Linkage Group LG08"/>
</dbReference>